<dbReference type="PANTHER" id="PTHR45749:SF35">
    <property type="entry name" value="AC-LIKE TRANSPOSASE-RELATED"/>
    <property type="match status" value="1"/>
</dbReference>
<dbReference type="EMBL" id="KQ424838">
    <property type="protein sequence ID" value="KOF70395.1"/>
    <property type="molecule type" value="Genomic_DNA"/>
</dbReference>
<dbReference type="OrthoDB" id="6158035at2759"/>
<dbReference type="PANTHER" id="PTHR45749">
    <property type="match status" value="1"/>
</dbReference>
<evidence type="ECO:0000259" key="1">
    <source>
        <dbReference type="Pfam" id="PF14291"/>
    </source>
</evidence>
<organism evidence="2">
    <name type="scientific">Octopus bimaculoides</name>
    <name type="common">California two-spotted octopus</name>
    <dbReference type="NCBI Taxonomy" id="37653"/>
    <lineage>
        <taxon>Eukaryota</taxon>
        <taxon>Metazoa</taxon>
        <taxon>Spiralia</taxon>
        <taxon>Lophotrochozoa</taxon>
        <taxon>Mollusca</taxon>
        <taxon>Cephalopoda</taxon>
        <taxon>Coleoidea</taxon>
        <taxon>Octopodiformes</taxon>
        <taxon>Octopoda</taxon>
        <taxon>Incirrata</taxon>
        <taxon>Octopodidae</taxon>
        <taxon>Octopus</taxon>
    </lineage>
</organism>
<name>A0A0L8G1C0_OCTBM</name>
<dbReference type="Pfam" id="PF14291">
    <property type="entry name" value="DUF4371"/>
    <property type="match status" value="1"/>
</dbReference>
<reference evidence="2" key="1">
    <citation type="submission" date="2015-07" db="EMBL/GenBank/DDBJ databases">
        <title>MeaNS - Measles Nucleotide Surveillance Program.</title>
        <authorList>
            <person name="Tran T."/>
            <person name="Druce J."/>
        </authorList>
    </citation>
    <scope>NUCLEOTIDE SEQUENCE</scope>
    <source>
        <strain evidence="2">UCB-OBI-ISO-001</strain>
        <tissue evidence="2">Gonad</tissue>
    </source>
</reference>
<evidence type="ECO:0000313" key="2">
    <source>
        <dbReference type="EMBL" id="KOF70395.1"/>
    </source>
</evidence>
<dbReference type="InterPro" id="IPR025398">
    <property type="entry name" value="DUF4371"/>
</dbReference>
<sequence length="197" mass="22557">MDVAMKNCSFSFVNPLMTMLRVFGEQNLPFHGSSEGLYSSNNRNFLKFVEYLAEFDPIMKEHLCKVRNHETFERYLGKSIQNELIQLIASATQKKMIEAVQAAKYFSVISDCTPDVSHVEQMTMIICFVYLGKNDKEMAGNIHTEKSGLTIGEHFLAFIPLKEATDAFITDTILEKLHECLYQLKICMTNDMIMEVT</sequence>
<accession>A0A0L8G1C0</accession>
<proteinExistence type="predicted"/>
<gene>
    <name evidence="2" type="ORF">OCBIM_22002921mg</name>
</gene>
<feature type="domain" description="DUF4371" evidence="1">
    <location>
        <begin position="6"/>
        <end position="146"/>
    </location>
</feature>
<dbReference type="AlphaFoldDB" id="A0A0L8G1C0"/>
<protein>
    <recommendedName>
        <fullName evidence="1">DUF4371 domain-containing protein</fullName>
    </recommendedName>
</protein>
<dbReference type="STRING" id="37653.A0A0L8G1C0"/>